<gene>
    <name evidence="1" type="ORF">DS743_06370</name>
</gene>
<reference evidence="1 2" key="1">
    <citation type="submission" date="2018-07" db="EMBL/GenBank/DDBJ databases">
        <title>Genome sequencing and assembly of Lactobacillus leichmannii.</title>
        <authorList>
            <person name="Rong J.-C."/>
            <person name="Li M.-Y."/>
            <person name="Zhang Q.-F."/>
            <person name="Chi N.-Y."/>
        </authorList>
    </citation>
    <scope>NUCLEOTIDE SEQUENCE [LARGE SCALE GENOMIC DNA]</scope>
    <source>
        <strain evidence="1 2">JCM 1148</strain>
    </source>
</reference>
<dbReference type="Proteomes" id="UP001524940">
    <property type="component" value="Unassembled WGS sequence"/>
</dbReference>
<name>A0ABT1XXS0_LACLE</name>
<evidence type="ECO:0000313" key="1">
    <source>
        <dbReference type="EMBL" id="MCR5971434.1"/>
    </source>
</evidence>
<dbReference type="Pfam" id="PF17112">
    <property type="entry name" value="Tom6"/>
    <property type="match status" value="1"/>
</dbReference>
<proteinExistence type="predicted"/>
<protein>
    <submittedName>
        <fullName evidence="1">Uncharacterized protein</fullName>
    </submittedName>
</protein>
<comment type="caution">
    <text evidence="1">The sequence shown here is derived from an EMBL/GenBank/DDBJ whole genome shotgun (WGS) entry which is preliminary data.</text>
</comment>
<dbReference type="InterPro" id="IPR020266">
    <property type="entry name" value="Tom6"/>
</dbReference>
<keyword evidence="2" id="KW-1185">Reference proteome</keyword>
<evidence type="ECO:0000313" key="2">
    <source>
        <dbReference type="Proteomes" id="UP001524940"/>
    </source>
</evidence>
<organism evidence="1 2">
    <name type="scientific">Lactobacillus leichmannii</name>
    <dbReference type="NCBI Taxonomy" id="28039"/>
    <lineage>
        <taxon>Bacteria</taxon>
        <taxon>Bacillati</taxon>
        <taxon>Bacillota</taxon>
        <taxon>Bacilli</taxon>
        <taxon>Lactobacillales</taxon>
        <taxon>Lactobacillaceae</taxon>
        <taxon>Lactobacillus</taxon>
    </lineage>
</organism>
<sequence>MLPILKKSPLFGVLVNGGLFCMQLC</sequence>
<dbReference type="EMBL" id="QOCY01000044">
    <property type="protein sequence ID" value="MCR5971434.1"/>
    <property type="molecule type" value="Genomic_DNA"/>
</dbReference>
<accession>A0ABT1XXS0</accession>